<organism evidence="1 2">
    <name type="scientific">Microcoleus anatoxicus PTRS2</name>
    <dbReference type="NCBI Taxonomy" id="2705321"/>
    <lineage>
        <taxon>Bacteria</taxon>
        <taxon>Bacillati</taxon>
        <taxon>Cyanobacteriota</taxon>
        <taxon>Cyanophyceae</taxon>
        <taxon>Oscillatoriophycideae</taxon>
        <taxon>Oscillatoriales</taxon>
        <taxon>Microcoleaceae</taxon>
        <taxon>Microcoleus</taxon>
        <taxon>Microcoleus anatoxicus</taxon>
    </lineage>
</organism>
<comment type="caution">
    <text evidence="1">The sequence shown here is derived from an EMBL/GenBank/DDBJ whole genome shotgun (WGS) entry which is preliminary data.</text>
</comment>
<keyword evidence="2" id="KW-1185">Reference proteome</keyword>
<name>A0ABU8YS38_9CYAN</name>
<dbReference type="Proteomes" id="UP001384579">
    <property type="component" value="Unassembled WGS sequence"/>
</dbReference>
<protein>
    <recommendedName>
        <fullName evidence="3">Secreted protein</fullName>
    </recommendedName>
</protein>
<gene>
    <name evidence="1" type="ORF">WMG39_20360</name>
</gene>
<sequence length="66" mass="7597">MSRILPLCNGIRLLVILIELTSCEVIKFRQSSKKVDRQTQMQFGKTPVSPACDRDRTIAVQLEHKR</sequence>
<evidence type="ECO:0008006" key="3">
    <source>
        <dbReference type="Google" id="ProtNLM"/>
    </source>
</evidence>
<dbReference type="EMBL" id="JBBLXS010000315">
    <property type="protein sequence ID" value="MEK0187184.1"/>
    <property type="molecule type" value="Genomic_DNA"/>
</dbReference>
<proteinExistence type="predicted"/>
<dbReference type="RefSeq" id="WP_340518690.1">
    <property type="nucleotide sequence ID" value="NZ_JBBLXS010000315.1"/>
</dbReference>
<accession>A0ABU8YS38</accession>
<evidence type="ECO:0000313" key="2">
    <source>
        <dbReference type="Proteomes" id="UP001384579"/>
    </source>
</evidence>
<evidence type="ECO:0000313" key="1">
    <source>
        <dbReference type="EMBL" id="MEK0187184.1"/>
    </source>
</evidence>
<reference evidence="1 2" key="1">
    <citation type="journal article" date="2020" name="Harmful Algae">
        <title>Molecular and morphological characterization of a novel dihydroanatoxin-a producing Microcoleus species (cyanobacteria) from the Russian River, California, USA.</title>
        <authorList>
            <person name="Conklin K.Y."/>
            <person name="Stancheva R."/>
            <person name="Otten T.G."/>
            <person name="Fadness R."/>
            <person name="Boyer G.L."/>
            <person name="Read B."/>
            <person name="Zhang X."/>
            <person name="Sheath R.G."/>
        </authorList>
    </citation>
    <scope>NUCLEOTIDE SEQUENCE [LARGE SCALE GENOMIC DNA]</scope>
    <source>
        <strain evidence="1 2">PTRS2</strain>
    </source>
</reference>